<feature type="compositionally biased region" description="Basic residues" evidence="1">
    <location>
        <begin position="122"/>
        <end position="131"/>
    </location>
</feature>
<reference evidence="2" key="2">
    <citation type="journal article" date="2017" name="Mar. Biotechnol.">
        <title>Transcriptome-Based Identification of the Desiccation Response Genes in Marine Red Algae Pyropia tenera (Rhodophyta) and Enhancement of Abiotic Stress Tolerance by PtDRG2 in Chlamydomonas.</title>
        <authorList>
            <person name="Im S."/>
            <person name="Choi D.-W."/>
        </authorList>
    </citation>
    <scope>NUCLEOTIDE SEQUENCE</scope>
</reference>
<sequence length="131" mass="13934">MGRHPPRMTMNCVTTARALAPSPASCALALAPSARPSRRCRLPRPPLPPLPPPLLLRLPHPLTMSFPPPPRRHPGPPLGCAPCAAARGVRRADPVPVRAFRGTRRGTVLSRGASPSGLVPALRRRGGLRDP</sequence>
<feature type="region of interest" description="Disordered" evidence="1">
    <location>
        <begin position="103"/>
        <end position="131"/>
    </location>
</feature>
<name>A0A1W6GBI6_PYRTE</name>
<evidence type="ECO:0000313" key="2">
    <source>
        <dbReference type="EMBL" id="ARM10252.1"/>
    </source>
</evidence>
<organism evidence="2">
    <name type="scientific">Pyropia tenera</name>
    <name type="common">Nori</name>
    <name type="synonym">Porphyra tenera</name>
    <dbReference type="NCBI Taxonomy" id="2785"/>
    <lineage>
        <taxon>Eukaryota</taxon>
        <taxon>Rhodophyta</taxon>
        <taxon>Bangiophyceae</taxon>
        <taxon>Bangiales</taxon>
        <taxon>Bangiaceae</taxon>
        <taxon>Pyropia</taxon>
    </lineage>
</organism>
<protein>
    <submittedName>
        <fullName evidence="2">DRG3</fullName>
    </submittedName>
</protein>
<feature type="region of interest" description="Disordered" evidence="1">
    <location>
        <begin position="34"/>
        <end position="54"/>
    </location>
</feature>
<dbReference type="EMBL" id="KX610935">
    <property type="protein sequence ID" value="ARM10252.1"/>
    <property type="molecule type" value="mRNA"/>
</dbReference>
<evidence type="ECO:0000256" key="1">
    <source>
        <dbReference type="SAM" id="MobiDB-lite"/>
    </source>
</evidence>
<feature type="compositionally biased region" description="Pro residues" evidence="1">
    <location>
        <begin position="43"/>
        <end position="54"/>
    </location>
</feature>
<proteinExistence type="evidence at transcript level"/>
<accession>A0A1W6GBI6</accession>
<reference evidence="2" key="1">
    <citation type="submission" date="2016-07" db="EMBL/GenBank/DDBJ databases">
        <authorList>
            <person name="Choi D.-W."/>
            <person name="Im s."/>
            <person name="Jung H.S."/>
            <person name="Lee H.-N."/>
        </authorList>
    </citation>
    <scope>NUCLEOTIDE SEQUENCE</scope>
</reference>
<dbReference type="AlphaFoldDB" id="A0A1W6GBI6"/>